<dbReference type="Gene3D" id="2.60.40.10">
    <property type="entry name" value="Immunoglobulins"/>
    <property type="match status" value="1"/>
</dbReference>
<feature type="chain" id="PRO_5046674947" evidence="1">
    <location>
        <begin position="29"/>
        <end position="523"/>
    </location>
</feature>
<accession>A0ABW1FYY3</accession>
<dbReference type="EMBL" id="JBHSQJ010000036">
    <property type="protein sequence ID" value="MFC5907606.1"/>
    <property type="molecule type" value="Genomic_DNA"/>
</dbReference>
<organism evidence="2 3">
    <name type="scientific">Streptacidiphilus monticola</name>
    <dbReference type="NCBI Taxonomy" id="2161674"/>
    <lineage>
        <taxon>Bacteria</taxon>
        <taxon>Bacillati</taxon>
        <taxon>Actinomycetota</taxon>
        <taxon>Actinomycetes</taxon>
        <taxon>Kitasatosporales</taxon>
        <taxon>Streptomycetaceae</taxon>
        <taxon>Streptacidiphilus</taxon>
    </lineage>
</organism>
<evidence type="ECO:0000313" key="2">
    <source>
        <dbReference type="EMBL" id="MFC5907606.1"/>
    </source>
</evidence>
<evidence type="ECO:0000256" key="1">
    <source>
        <dbReference type="SAM" id="SignalP"/>
    </source>
</evidence>
<feature type="signal peptide" evidence="1">
    <location>
        <begin position="1"/>
        <end position="28"/>
    </location>
</feature>
<keyword evidence="1" id="KW-0732">Signal</keyword>
<dbReference type="RefSeq" id="WP_380582201.1">
    <property type="nucleotide sequence ID" value="NZ_JBHSQJ010000036.1"/>
</dbReference>
<evidence type="ECO:0000313" key="3">
    <source>
        <dbReference type="Proteomes" id="UP001596174"/>
    </source>
</evidence>
<dbReference type="InterPro" id="IPR013783">
    <property type="entry name" value="Ig-like_fold"/>
</dbReference>
<comment type="caution">
    <text evidence="2">The sequence shown here is derived from an EMBL/GenBank/DDBJ whole genome shotgun (WGS) entry which is preliminary data.</text>
</comment>
<sequence>MRHRALSLALTAALTATASALVAVPAQAASNTLTVTTIGRNGARITMPLVLTNAKTGQVVTGRKSGRSFSLAKGSWEVVVDIETPDNSPYRMSDTLAAVKVSVSGRTAVTLDARRGKRVSASVDATSGAAAGSYNAFETAVACPANNWGGLVGVYNVPGEIYEIPNARATEFQFGWMQTWTGADYYAVNRTTKGLPANPTAYFRRSSMARVNLAMRSGETSQPVNGVMANPSTGGQGCTDLLYGSSDLTGSGTDATAWLSSGQWQVRGYNTSGAWTLDTNDNRGPVKLTGGHSYWLNFGRAVWGPTAGLPVVDRRSIRFTPYATIADVNSGTGATADTRNTVTLSKAGHVLKRQTLTTSYGSAPTFSAGIASAGWYSLSVTSTRKLRAQLSTTVTLAWHFHADPRVSEVAPGYLAKLTPAGLSAANKVPERSTTPVSITLARTDAPWTTGLRYAHETVKSLKVWASHDGGRTWHAVTVTRSGSHWLAKVPEPAQPGSVTLRTVAVDTAGNSSTQTVYNAFLVS</sequence>
<name>A0ABW1FYY3_9ACTN</name>
<reference evidence="3" key="1">
    <citation type="journal article" date="2019" name="Int. J. Syst. Evol. Microbiol.">
        <title>The Global Catalogue of Microorganisms (GCM) 10K type strain sequencing project: providing services to taxonomists for standard genome sequencing and annotation.</title>
        <authorList>
            <consortium name="The Broad Institute Genomics Platform"/>
            <consortium name="The Broad Institute Genome Sequencing Center for Infectious Disease"/>
            <person name="Wu L."/>
            <person name="Ma J."/>
        </authorList>
    </citation>
    <scope>NUCLEOTIDE SEQUENCE [LARGE SCALE GENOMIC DNA]</scope>
    <source>
        <strain evidence="3">JCM 4816</strain>
    </source>
</reference>
<dbReference type="Proteomes" id="UP001596174">
    <property type="component" value="Unassembled WGS sequence"/>
</dbReference>
<proteinExistence type="predicted"/>
<gene>
    <name evidence="2" type="ORF">ACFP3V_10275</name>
</gene>
<protein>
    <submittedName>
        <fullName evidence="2">Uncharacterized protein</fullName>
    </submittedName>
</protein>
<keyword evidence="3" id="KW-1185">Reference proteome</keyword>